<evidence type="ECO:0000259" key="1">
    <source>
        <dbReference type="PROSITE" id="PS50235"/>
    </source>
</evidence>
<dbReference type="PROSITE" id="PS50235">
    <property type="entry name" value="USP_3"/>
    <property type="match status" value="1"/>
</dbReference>
<dbReference type="InterPro" id="IPR038765">
    <property type="entry name" value="Papain-like_cys_pep_sf"/>
</dbReference>
<reference evidence="2 3" key="1">
    <citation type="submission" date="2023-10" db="EMBL/GenBank/DDBJ databases">
        <authorList>
            <person name="Maclean D."/>
            <person name="Macfadyen A."/>
        </authorList>
    </citation>
    <scope>NUCLEOTIDE SEQUENCE [LARGE SCALE GENOMIC DNA]</scope>
</reference>
<dbReference type="InterPro" id="IPR028889">
    <property type="entry name" value="USP"/>
</dbReference>
<sequence>MVNLGQSCYFNATLQCLAACEKVRSLLEGSHTDSESFTANLKNLIMKMSEGNLIIRPTTLFRLLVGDDGNDFHASQPADAHEFLIFTIDRVVEELGRPVSIEVQGEARNDNEATLIASFHAFRKAFRDRYSPAVDTFFGLSGADLRSQDTDFKTCIFDTFSTLNLPLPMKNGALTLYECLDACLCTEDLDGDNKYFDEGAGCLVRAKKTHALWRLPCLLAVVLNRFGESKDTRMVDAPLVLELDRLQAVCNHIGNHASGHYSACVLEGDVWHEIDDATITAIETGDAVSGDAYILFYVLSD</sequence>
<gene>
    <name evidence="2" type="ORF">CVIRNUC_003432</name>
</gene>
<dbReference type="PANTHER" id="PTHR21646">
    <property type="entry name" value="UBIQUITIN CARBOXYL-TERMINAL HYDROLASE"/>
    <property type="match status" value="1"/>
</dbReference>
<dbReference type="Gene3D" id="3.90.70.10">
    <property type="entry name" value="Cysteine proteinases"/>
    <property type="match status" value="1"/>
</dbReference>
<dbReference type="InterPro" id="IPR050185">
    <property type="entry name" value="Ub_carboxyl-term_hydrolase"/>
</dbReference>
<organism evidence="2 3">
    <name type="scientific">Coccomyxa viridis</name>
    <dbReference type="NCBI Taxonomy" id="1274662"/>
    <lineage>
        <taxon>Eukaryota</taxon>
        <taxon>Viridiplantae</taxon>
        <taxon>Chlorophyta</taxon>
        <taxon>core chlorophytes</taxon>
        <taxon>Trebouxiophyceae</taxon>
        <taxon>Trebouxiophyceae incertae sedis</taxon>
        <taxon>Coccomyxaceae</taxon>
        <taxon>Coccomyxa</taxon>
    </lineage>
</organism>
<dbReference type="SUPFAM" id="SSF54001">
    <property type="entry name" value="Cysteine proteinases"/>
    <property type="match status" value="1"/>
</dbReference>
<comment type="caution">
    <text evidence="2">The sequence shown here is derived from an EMBL/GenBank/DDBJ whole genome shotgun (WGS) entry which is preliminary data.</text>
</comment>
<proteinExistence type="predicted"/>
<dbReference type="GO" id="GO:0004843">
    <property type="term" value="F:cysteine-type deubiquitinase activity"/>
    <property type="evidence" value="ECO:0007669"/>
    <property type="project" value="InterPro"/>
</dbReference>
<accession>A0AAV1HZT3</accession>
<dbReference type="GO" id="GO:0016579">
    <property type="term" value="P:protein deubiquitination"/>
    <property type="evidence" value="ECO:0007669"/>
    <property type="project" value="InterPro"/>
</dbReference>
<evidence type="ECO:0000313" key="2">
    <source>
        <dbReference type="EMBL" id="CAK0767149.1"/>
    </source>
</evidence>
<dbReference type="PANTHER" id="PTHR21646:SF23">
    <property type="entry name" value="UBIQUITIN CARBOXYL-TERMINAL HYDROLASE USP2"/>
    <property type="match status" value="1"/>
</dbReference>
<dbReference type="AlphaFoldDB" id="A0AAV1HZT3"/>
<dbReference type="Proteomes" id="UP001314263">
    <property type="component" value="Unassembled WGS sequence"/>
</dbReference>
<protein>
    <recommendedName>
        <fullName evidence="1">USP domain-containing protein</fullName>
    </recommendedName>
</protein>
<name>A0AAV1HZT3_9CHLO</name>
<dbReference type="Pfam" id="PF00443">
    <property type="entry name" value="UCH"/>
    <property type="match status" value="1"/>
</dbReference>
<dbReference type="EMBL" id="CAUYUE010000004">
    <property type="protein sequence ID" value="CAK0767149.1"/>
    <property type="molecule type" value="Genomic_DNA"/>
</dbReference>
<evidence type="ECO:0000313" key="3">
    <source>
        <dbReference type="Proteomes" id="UP001314263"/>
    </source>
</evidence>
<dbReference type="InterPro" id="IPR001394">
    <property type="entry name" value="Peptidase_C19_UCH"/>
</dbReference>
<keyword evidence="3" id="KW-1185">Reference proteome</keyword>
<feature type="domain" description="USP" evidence="1">
    <location>
        <begin position="1"/>
        <end position="300"/>
    </location>
</feature>